<dbReference type="Proteomes" id="UP000178138">
    <property type="component" value="Unassembled WGS sequence"/>
</dbReference>
<dbReference type="AlphaFoldDB" id="A0A1F6YPJ9"/>
<accession>A0A1F6YPJ9</accession>
<reference evidence="2 3" key="1">
    <citation type="journal article" date="2016" name="Nat. Commun.">
        <title>Thousands of microbial genomes shed light on interconnected biogeochemical processes in an aquifer system.</title>
        <authorList>
            <person name="Anantharaman K."/>
            <person name="Brown C.T."/>
            <person name="Hug L.A."/>
            <person name="Sharon I."/>
            <person name="Castelle C.J."/>
            <person name="Probst A.J."/>
            <person name="Thomas B.C."/>
            <person name="Singh A."/>
            <person name="Wilkins M.J."/>
            <person name="Karaoz U."/>
            <person name="Brodie E.L."/>
            <person name="Williams K.H."/>
            <person name="Hubbard S.S."/>
            <person name="Banfield J.F."/>
        </authorList>
    </citation>
    <scope>NUCLEOTIDE SEQUENCE [LARGE SCALE GENOMIC DNA]</scope>
</reference>
<sequence>MGQIIFKIWYIIAILPFIMFLEGDEKLADYLKKKEIYAHWDVFHSLIVFLIILAFFLWLNGAR</sequence>
<keyword evidence="1" id="KW-1133">Transmembrane helix</keyword>
<feature type="transmembrane region" description="Helical" evidence="1">
    <location>
        <begin position="36"/>
        <end position="59"/>
    </location>
</feature>
<proteinExistence type="predicted"/>
<keyword evidence="1" id="KW-0812">Transmembrane</keyword>
<comment type="caution">
    <text evidence="2">The sequence shown here is derived from an EMBL/GenBank/DDBJ whole genome shotgun (WGS) entry which is preliminary data.</text>
</comment>
<evidence type="ECO:0000313" key="2">
    <source>
        <dbReference type="EMBL" id="OGJ08284.1"/>
    </source>
</evidence>
<name>A0A1F6YPJ9_9BACT</name>
<gene>
    <name evidence="2" type="ORF">A2225_00925</name>
</gene>
<feature type="transmembrane region" description="Helical" evidence="1">
    <location>
        <begin position="6"/>
        <end position="24"/>
    </location>
</feature>
<keyword evidence="1" id="KW-0472">Membrane</keyword>
<organism evidence="2 3">
    <name type="scientific">Candidatus Nomurabacteria bacterium RIFOXYA2_FULL_42_12</name>
    <dbReference type="NCBI Taxonomy" id="1801801"/>
    <lineage>
        <taxon>Bacteria</taxon>
        <taxon>Candidatus Nomuraibacteriota</taxon>
    </lineage>
</organism>
<protein>
    <submittedName>
        <fullName evidence="2">Uncharacterized protein</fullName>
    </submittedName>
</protein>
<evidence type="ECO:0000256" key="1">
    <source>
        <dbReference type="SAM" id="Phobius"/>
    </source>
</evidence>
<evidence type="ECO:0000313" key="3">
    <source>
        <dbReference type="Proteomes" id="UP000178138"/>
    </source>
</evidence>
<dbReference type="EMBL" id="MFVZ01000005">
    <property type="protein sequence ID" value="OGJ08284.1"/>
    <property type="molecule type" value="Genomic_DNA"/>
</dbReference>